<accession>A0AB34KTM0</accession>
<evidence type="ECO:0000313" key="3">
    <source>
        <dbReference type="Proteomes" id="UP000803884"/>
    </source>
</evidence>
<dbReference type="PANTHER" id="PTHR36166:SF1">
    <property type="entry name" value="SRPBCC DOMAIN-CONTAINING PROTEIN"/>
    <property type="match status" value="1"/>
</dbReference>
<feature type="region of interest" description="Disordered" evidence="1">
    <location>
        <begin position="1"/>
        <end position="23"/>
    </location>
</feature>
<dbReference type="InterPro" id="IPR023393">
    <property type="entry name" value="START-like_dom_sf"/>
</dbReference>
<dbReference type="RefSeq" id="XP_069229654.1">
    <property type="nucleotide sequence ID" value="XM_069373796.1"/>
</dbReference>
<proteinExistence type="predicted"/>
<sequence>MSKHDSTFLDTSTLTPRPSPTVPKPTFSVLGHTIINASPAKVRDALLDLSNYGKWNTFIPSARIKRPAAGQTSTTHMQQGTQFEFRVKMSEKSITSSKELCTFVEPVKVASEGDEKPTTTLRWCFDSSGVPLLGYLLRAEHVNELTDLGDGRTEYVHWESFGGVLATLIKWFSGKGLGQSFRNWAEELKRYVEGQASG</sequence>
<evidence type="ECO:0008006" key="4">
    <source>
        <dbReference type="Google" id="ProtNLM"/>
    </source>
</evidence>
<dbReference type="CDD" id="cd07822">
    <property type="entry name" value="SRPBCC_4"/>
    <property type="match status" value="1"/>
</dbReference>
<dbReference type="AlphaFoldDB" id="A0AB34KTM0"/>
<dbReference type="Gene3D" id="3.30.530.20">
    <property type="match status" value="1"/>
</dbReference>
<dbReference type="Proteomes" id="UP000803884">
    <property type="component" value="Unassembled WGS sequence"/>
</dbReference>
<evidence type="ECO:0000256" key="1">
    <source>
        <dbReference type="SAM" id="MobiDB-lite"/>
    </source>
</evidence>
<dbReference type="PANTHER" id="PTHR36166">
    <property type="entry name" value="CHROMOSOME 9, WHOLE GENOME SHOTGUN SEQUENCE"/>
    <property type="match status" value="1"/>
</dbReference>
<comment type="caution">
    <text evidence="2">The sequence shown here is derived from an EMBL/GenBank/DDBJ whole genome shotgun (WGS) entry which is preliminary data.</text>
</comment>
<dbReference type="GeneID" id="96006634"/>
<dbReference type="EMBL" id="JAAQHG020000014">
    <property type="protein sequence ID" value="KAL1586549.1"/>
    <property type="molecule type" value="Genomic_DNA"/>
</dbReference>
<dbReference type="Pfam" id="PF10604">
    <property type="entry name" value="Polyketide_cyc2"/>
    <property type="match status" value="1"/>
</dbReference>
<protein>
    <recommendedName>
        <fullName evidence="4">Polyketide cyclase/dehydrase</fullName>
    </recommendedName>
</protein>
<name>A0AB34KTM0_9PEZI</name>
<keyword evidence="3" id="KW-1185">Reference proteome</keyword>
<reference evidence="2 3" key="1">
    <citation type="journal article" date="2020" name="Microbiol. Resour. Announc.">
        <title>Draft Genome Sequence of a Cladosporium Species Isolated from the Mesophotic Ascidian Didemnum maculosum.</title>
        <authorList>
            <person name="Gioti A."/>
            <person name="Siaperas R."/>
            <person name="Nikolaivits E."/>
            <person name="Le Goff G."/>
            <person name="Ouazzani J."/>
            <person name="Kotoulas G."/>
            <person name="Topakas E."/>
        </authorList>
    </citation>
    <scope>NUCLEOTIDE SEQUENCE [LARGE SCALE GENOMIC DNA]</scope>
    <source>
        <strain evidence="2 3">TM138-S3</strain>
    </source>
</reference>
<dbReference type="SUPFAM" id="SSF55961">
    <property type="entry name" value="Bet v1-like"/>
    <property type="match status" value="1"/>
</dbReference>
<evidence type="ECO:0000313" key="2">
    <source>
        <dbReference type="EMBL" id="KAL1586549.1"/>
    </source>
</evidence>
<organism evidence="2 3">
    <name type="scientific">Cladosporium halotolerans</name>
    <dbReference type="NCBI Taxonomy" id="1052096"/>
    <lineage>
        <taxon>Eukaryota</taxon>
        <taxon>Fungi</taxon>
        <taxon>Dikarya</taxon>
        <taxon>Ascomycota</taxon>
        <taxon>Pezizomycotina</taxon>
        <taxon>Dothideomycetes</taxon>
        <taxon>Dothideomycetidae</taxon>
        <taxon>Cladosporiales</taxon>
        <taxon>Cladosporiaceae</taxon>
        <taxon>Cladosporium</taxon>
    </lineage>
</organism>
<gene>
    <name evidence="2" type="ORF">WHR41_05191</name>
</gene>
<dbReference type="InterPro" id="IPR019587">
    <property type="entry name" value="Polyketide_cyclase/dehydratase"/>
</dbReference>